<dbReference type="Pfam" id="PF19698">
    <property type="entry name" value="DUF6197"/>
    <property type="match status" value="1"/>
</dbReference>
<feature type="signal peptide" evidence="1">
    <location>
        <begin position="1"/>
        <end position="21"/>
    </location>
</feature>
<gene>
    <name evidence="2" type="ORF">AMJ74_02800</name>
</gene>
<dbReference type="PROSITE" id="PS51257">
    <property type="entry name" value="PROKAR_LIPOPROTEIN"/>
    <property type="match status" value="1"/>
</dbReference>
<organism evidence="2 3">
    <name type="scientific">candidate division WOR_3 bacterium SM1_77</name>
    <dbReference type="NCBI Taxonomy" id="1703778"/>
    <lineage>
        <taxon>Bacteria</taxon>
        <taxon>Bacteria division WOR-3</taxon>
    </lineage>
</organism>
<dbReference type="EMBL" id="LJVE01000037">
    <property type="protein sequence ID" value="KPL14735.1"/>
    <property type="molecule type" value="Genomic_DNA"/>
</dbReference>
<evidence type="ECO:0000313" key="2">
    <source>
        <dbReference type="EMBL" id="KPL14735.1"/>
    </source>
</evidence>
<comment type="caution">
    <text evidence="2">The sequence shown here is derived from an EMBL/GenBank/DDBJ whole genome shotgun (WGS) entry which is preliminary data.</text>
</comment>
<evidence type="ECO:0000313" key="3">
    <source>
        <dbReference type="Proteomes" id="UP000050975"/>
    </source>
</evidence>
<protein>
    <submittedName>
        <fullName evidence="2">Uncharacterized protein</fullName>
    </submittedName>
</protein>
<evidence type="ECO:0000256" key="1">
    <source>
        <dbReference type="SAM" id="SignalP"/>
    </source>
</evidence>
<sequence length="263" mass="30296">MRNVSRIIFCAALLGACPLLAQSSSQYELPDDYLPFTLHQLDDKLEGESEFLKGFEISMNVPRELLGNGLSIEAIFSLVRNRNVTGTLTYPNGKTTKIEYEIVHHRETEDIYMKSSLGYFLWEYMSIQDGKLSFAIYWWYCPPATESDLEIIEMAKKLLADSSHWHKNDDRECADDFENNQWSLFCALKHSSIVKTGEYNHHNTAIQTARFVIDEIIPNHGFAHTLMDFNNAQSTRHGDILHVLELSKKRIKQELLESSTSRQ</sequence>
<dbReference type="InterPro" id="IPR045677">
    <property type="entry name" value="DUF6197"/>
</dbReference>
<proteinExistence type="predicted"/>
<dbReference type="Proteomes" id="UP000050975">
    <property type="component" value="Unassembled WGS sequence"/>
</dbReference>
<feature type="chain" id="PRO_5006649332" evidence="1">
    <location>
        <begin position="22"/>
        <end position="263"/>
    </location>
</feature>
<name>A0A0S8JYF4_UNCW3</name>
<accession>A0A0S8JYF4</accession>
<dbReference type="AlphaFoldDB" id="A0A0S8JYF4"/>
<keyword evidence="1" id="KW-0732">Signal</keyword>
<reference evidence="2 3" key="1">
    <citation type="journal article" date="2015" name="Microbiome">
        <title>Genomic resolution of linkages in carbon, nitrogen, and sulfur cycling among widespread estuary sediment bacteria.</title>
        <authorList>
            <person name="Baker B.J."/>
            <person name="Lazar C.S."/>
            <person name="Teske A.P."/>
            <person name="Dick G.J."/>
        </authorList>
    </citation>
    <scope>NUCLEOTIDE SEQUENCE [LARGE SCALE GENOMIC DNA]</scope>
    <source>
        <strain evidence="2">SM1_77</strain>
    </source>
</reference>